<evidence type="ECO:0000256" key="1">
    <source>
        <dbReference type="SAM" id="MobiDB-lite"/>
    </source>
</evidence>
<proteinExistence type="predicted"/>
<evidence type="ECO:0000313" key="2">
    <source>
        <dbReference type="EMBL" id="MFG3016158.1"/>
    </source>
</evidence>
<keyword evidence="3" id="KW-1185">Reference proteome</keyword>
<reference evidence="2 3" key="1">
    <citation type="submission" date="2024-10" db="EMBL/GenBank/DDBJ databases">
        <title>The Natural Products Discovery Center: Release of the First 8490 Sequenced Strains for Exploring Actinobacteria Biosynthetic Diversity.</title>
        <authorList>
            <person name="Kalkreuter E."/>
            <person name="Kautsar S.A."/>
            <person name="Yang D."/>
            <person name="Bader C.D."/>
            <person name="Teijaro C.N."/>
            <person name="Fluegel L."/>
            <person name="Davis C.M."/>
            <person name="Simpson J.R."/>
            <person name="Lauterbach L."/>
            <person name="Steele A.D."/>
            <person name="Gui C."/>
            <person name="Meng S."/>
            <person name="Li G."/>
            <person name="Viehrig K."/>
            <person name="Ye F."/>
            <person name="Su P."/>
            <person name="Kiefer A.F."/>
            <person name="Nichols A."/>
            <person name="Cepeda A.J."/>
            <person name="Yan W."/>
            <person name="Fan B."/>
            <person name="Jiang Y."/>
            <person name="Adhikari A."/>
            <person name="Zheng C.-J."/>
            <person name="Schuster L."/>
            <person name="Cowan T.M."/>
            <person name="Smanski M.J."/>
            <person name="Chevrette M.G."/>
            <person name="De Carvalho L.P.S."/>
            <person name="Shen B."/>
        </authorList>
    </citation>
    <scope>NUCLEOTIDE SEQUENCE [LARGE SCALE GENOMIC DNA]</scope>
    <source>
        <strain evidence="2 3">NPDC048320</strain>
    </source>
</reference>
<dbReference type="InterPro" id="IPR007358">
    <property type="entry name" value="Nucleoid_associated_NdpA"/>
</dbReference>
<accession>A0ABW7BG26</accession>
<evidence type="ECO:0000313" key="3">
    <source>
        <dbReference type="Proteomes" id="UP001604267"/>
    </source>
</evidence>
<dbReference type="EMBL" id="JBICYV010000026">
    <property type="protein sequence ID" value="MFG3016158.1"/>
    <property type="molecule type" value="Genomic_DNA"/>
</dbReference>
<gene>
    <name evidence="2" type="ORF">ACGFZB_38070</name>
</gene>
<name>A0ABW7BG26_9ACTN</name>
<organism evidence="2 3">
    <name type="scientific">Streptomyces cinerochromogenes</name>
    <dbReference type="NCBI Taxonomy" id="66422"/>
    <lineage>
        <taxon>Bacteria</taxon>
        <taxon>Bacillati</taxon>
        <taxon>Actinomycetota</taxon>
        <taxon>Actinomycetes</taxon>
        <taxon>Kitasatosporales</taxon>
        <taxon>Streptomycetaceae</taxon>
        <taxon>Streptomyces</taxon>
    </lineage>
</organism>
<feature type="compositionally biased region" description="Basic and acidic residues" evidence="1">
    <location>
        <begin position="370"/>
        <end position="380"/>
    </location>
</feature>
<protein>
    <submittedName>
        <fullName evidence="2">Nucleoid-associated protein</fullName>
    </submittedName>
</protein>
<sequence>MRTDFGNLIVDEAIVHSIPRKTKTDLVPVKVQFSEAVCSLNGAVRSELELKFSDVLVNLGREVVVDAELKSPLPEQIRAFLVGEQGLVEASKEIAELLLASQPINSSDGLLLVASVRLDGAKSLLMVKLEQESGMQATEIVTDDGLRTFDVRYFANLLFTEASRVYKIALFSASGMSEDVMEGWAADKQMTGKTLAKFFREKFLGCRLKNEPRQLTLRFHDAAVNWINSRISDADTRISYLMAVLVELQSPTPVLDPDAFIRTRLQQPHRESFAEYLRDNDVPEQTFDKDTELVEPKLRKMRMAFDNGAFLITPLDALHGDSIKVVDLNDGRTRLTVTGVMTETRSFGQGRGKARSRSAQQDDTTAVLDPDGHADAVDRP</sequence>
<comment type="caution">
    <text evidence="2">The sequence shown here is derived from an EMBL/GenBank/DDBJ whole genome shotgun (WGS) entry which is preliminary data.</text>
</comment>
<dbReference type="RefSeq" id="WP_392824617.1">
    <property type="nucleotide sequence ID" value="NZ_JBICYV010000026.1"/>
</dbReference>
<dbReference type="Proteomes" id="UP001604267">
    <property type="component" value="Unassembled WGS sequence"/>
</dbReference>
<feature type="region of interest" description="Disordered" evidence="1">
    <location>
        <begin position="345"/>
        <end position="380"/>
    </location>
</feature>
<dbReference type="Pfam" id="PF04245">
    <property type="entry name" value="NA37"/>
    <property type="match status" value="1"/>
</dbReference>